<gene>
    <name evidence="1" type="ORF">DPMN_123951</name>
</gene>
<accession>A0A9D4GVH0</accession>
<proteinExistence type="predicted"/>
<dbReference type="EMBL" id="JAIWYP010000005">
    <property type="protein sequence ID" value="KAH3822179.1"/>
    <property type="molecule type" value="Genomic_DNA"/>
</dbReference>
<organism evidence="1 2">
    <name type="scientific">Dreissena polymorpha</name>
    <name type="common">Zebra mussel</name>
    <name type="synonym">Mytilus polymorpha</name>
    <dbReference type="NCBI Taxonomy" id="45954"/>
    <lineage>
        <taxon>Eukaryota</taxon>
        <taxon>Metazoa</taxon>
        <taxon>Spiralia</taxon>
        <taxon>Lophotrochozoa</taxon>
        <taxon>Mollusca</taxon>
        <taxon>Bivalvia</taxon>
        <taxon>Autobranchia</taxon>
        <taxon>Heteroconchia</taxon>
        <taxon>Euheterodonta</taxon>
        <taxon>Imparidentia</taxon>
        <taxon>Neoheterodontei</taxon>
        <taxon>Myida</taxon>
        <taxon>Dreissenoidea</taxon>
        <taxon>Dreissenidae</taxon>
        <taxon>Dreissena</taxon>
    </lineage>
</organism>
<evidence type="ECO:0000313" key="2">
    <source>
        <dbReference type="Proteomes" id="UP000828390"/>
    </source>
</evidence>
<sequence length="55" mass="6114">MLRFASSSDFLCGTRVGFYVATCENNGGNARGKAKTGLKPTFNTFRNHKRFNPLN</sequence>
<reference evidence="1" key="1">
    <citation type="journal article" date="2019" name="bioRxiv">
        <title>The Genome of the Zebra Mussel, Dreissena polymorpha: A Resource for Invasive Species Research.</title>
        <authorList>
            <person name="McCartney M.A."/>
            <person name="Auch B."/>
            <person name="Kono T."/>
            <person name="Mallez S."/>
            <person name="Zhang Y."/>
            <person name="Obille A."/>
            <person name="Becker A."/>
            <person name="Abrahante J.E."/>
            <person name="Garbe J."/>
            <person name="Badalamenti J.P."/>
            <person name="Herman A."/>
            <person name="Mangelson H."/>
            <person name="Liachko I."/>
            <person name="Sullivan S."/>
            <person name="Sone E.D."/>
            <person name="Koren S."/>
            <person name="Silverstein K.A.T."/>
            <person name="Beckman K.B."/>
            <person name="Gohl D.M."/>
        </authorList>
    </citation>
    <scope>NUCLEOTIDE SEQUENCE</scope>
    <source>
        <strain evidence="1">Duluth1</strain>
        <tissue evidence="1">Whole animal</tissue>
    </source>
</reference>
<evidence type="ECO:0000313" key="1">
    <source>
        <dbReference type="EMBL" id="KAH3822179.1"/>
    </source>
</evidence>
<keyword evidence="2" id="KW-1185">Reference proteome</keyword>
<comment type="caution">
    <text evidence="1">The sequence shown here is derived from an EMBL/GenBank/DDBJ whole genome shotgun (WGS) entry which is preliminary data.</text>
</comment>
<protein>
    <submittedName>
        <fullName evidence="1">Uncharacterized protein</fullName>
    </submittedName>
</protein>
<dbReference type="AlphaFoldDB" id="A0A9D4GVH0"/>
<reference evidence="1" key="2">
    <citation type="submission" date="2020-11" db="EMBL/GenBank/DDBJ databases">
        <authorList>
            <person name="McCartney M.A."/>
            <person name="Auch B."/>
            <person name="Kono T."/>
            <person name="Mallez S."/>
            <person name="Becker A."/>
            <person name="Gohl D.M."/>
            <person name="Silverstein K.A.T."/>
            <person name="Koren S."/>
            <person name="Bechman K.B."/>
            <person name="Herman A."/>
            <person name="Abrahante J.E."/>
            <person name="Garbe J."/>
        </authorList>
    </citation>
    <scope>NUCLEOTIDE SEQUENCE</scope>
    <source>
        <strain evidence="1">Duluth1</strain>
        <tissue evidence="1">Whole animal</tissue>
    </source>
</reference>
<name>A0A9D4GVH0_DREPO</name>
<dbReference type="Proteomes" id="UP000828390">
    <property type="component" value="Unassembled WGS sequence"/>
</dbReference>